<feature type="transmembrane region" description="Helical" evidence="5">
    <location>
        <begin position="147"/>
        <end position="166"/>
    </location>
</feature>
<feature type="transmembrane region" description="Helical" evidence="5">
    <location>
        <begin position="90"/>
        <end position="110"/>
    </location>
</feature>
<dbReference type="AlphaFoldDB" id="A0A1Y2EAC7"/>
<feature type="transmembrane region" description="Helical" evidence="5">
    <location>
        <begin position="53"/>
        <end position="78"/>
    </location>
</feature>
<evidence type="ECO:0000256" key="5">
    <source>
        <dbReference type="SAM" id="Phobius"/>
    </source>
</evidence>
<feature type="domain" description="Major facilitator superfamily (MFS) profile" evidence="6">
    <location>
        <begin position="52"/>
        <end position="481"/>
    </location>
</feature>
<feature type="transmembrane region" description="Helical" evidence="5">
    <location>
        <begin position="210"/>
        <end position="229"/>
    </location>
</feature>
<evidence type="ECO:0000256" key="2">
    <source>
        <dbReference type="ARBA" id="ARBA00022692"/>
    </source>
</evidence>
<feature type="transmembrane region" description="Helical" evidence="5">
    <location>
        <begin position="457"/>
        <end position="477"/>
    </location>
</feature>
<dbReference type="InterPro" id="IPR020846">
    <property type="entry name" value="MFS_dom"/>
</dbReference>
<dbReference type="GO" id="GO:0016020">
    <property type="term" value="C:membrane"/>
    <property type="evidence" value="ECO:0007669"/>
    <property type="project" value="UniProtKB-SubCell"/>
</dbReference>
<dbReference type="GeneID" id="63775805"/>
<dbReference type="Pfam" id="PF07690">
    <property type="entry name" value="MFS_1"/>
    <property type="match status" value="1"/>
</dbReference>
<gene>
    <name evidence="7" type="ORF">BCR38DRAFT_423477</name>
</gene>
<keyword evidence="3 5" id="KW-1133">Transmembrane helix</keyword>
<protein>
    <submittedName>
        <fullName evidence="7">Major facilitator superfamily transporter</fullName>
    </submittedName>
</protein>
<feature type="transmembrane region" description="Helical" evidence="5">
    <location>
        <begin position="420"/>
        <end position="445"/>
    </location>
</feature>
<evidence type="ECO:0000259" key="6">
    <source>
        <dbReference type="PROSITE" id="PS50850"/>
    </source>
</evidence>
<dbReference type="OrthoDB" id="5410178at2759"/>
<keyword evidence="8" id="KW-1185">Reference proteome</keyword>
<dbReference type="EMBL" id="MCFJ01000003">
    <property type="protein sequence ID" value="ORY68509.1"/>
    <property type="molecule type" value="Genomic_DNA"/>
</dbReference>
<organism evidence="7 8">
    <name type="scientific">Pseudomassariella vexata</name>
    <dbReference type="NCBI Taxonomy" id="1141098"/>
    <lineage>
        <taxon>Eukaryota</taxon>
        <taxon>Fungi</taxon>
        <taxon>Dikarya</taxon>
        <taxon>Ascomycota</taxon>
        <taxon>Pezizomycotina</taxon>
        <taxon>Sordariomycetes</taxon>
        <taxon>Xylariomycetidae</taxon>
        <taxon>Amphisphaeriales</taxon>
        <taxon>Pseudomassariaceae</taxon>
        <taxon>Pseudomassariella</taxon>
    </lineage>
</organism>
<keyword evidence="2 5" id="KW-0812">Transmembrane</keyword>
<evidence type="ECO:0000256" key="3">
    <source>
        <dbReference type="ARBA" id="ARBA00022989"/>
    </source>
</evidence>
<feature type="transmembrane region" description="Helical" evidence="5">
    <location>
        <begin position="178"/>
        <end position="198"/>
    </location>
</feature>
<proteinExistence type="predicted"/>
<dbReference type="InterPro" id="IPR011701">
    <property type="entry name" value="MFS"/>
</dbReference>
<dbReference type="GO" id="GO:0022857">
    <property type="term" value="F:transmembrane transporter activity"/>
    <property type="evidence" value="ECO:0007669"/>
    <property type="project" value="InterPro"/>
</dbReference>
<evidence type="ECO:0000256" key="1">
    <source>
        <dbReference type="ARBA" id="ARBA00004141"/>
    </source>
</evidence>
<feature type="transmembrane region" description="Helical" evidence="5">
    <location>
        <begin position="323"/>
        <end position="341"/>
    </location>
</feature>
<dbReference type="PANTHER" id="PTHR23502">
    <property type="entry name" value="MAJOR FACILITATOR SUPERFAMILY"/>
    <property type="match status" value="1"/>
</dbReference>
<comment type="subcellular location">
    <subcellularLocation>
        <location evidence="1">Membrane</location>
        <topology evidence="1">Multi-pass membrane protein</topology>
    </subcellularLocation>
</comment>
<keyword evidence="4 5" id="KW-0472">Membrane</keyword>
<feature type="transmembrane region" description="Helical" evidence="5">
    <location>
        <begin position="362"/>
        <end position="381"/>
    </location>
</feature>
<dbReference type="InterPro" id="IPR036259">
    <property type="entry name" value="MFS_trans_sf"/>
</dbReference>
<feature type="transmembrane region" description="Helical" evidence="5">
    <location>
        <begin position="285"/>
        <end position="303"/>
    </location>
</feature>
<evidence type="ECO:0000256" key="4">
    <source>
        <dbReference type="ARBA" id="ARBA00023136"/>
    </source>
</evidence>
<reference evidence="7 8" key="1">
    <citation type="submission" date="2016-07" db="EMBL/GenBank/DDBJ databases">
        <title>Pervasive Adenine N6-methylation of Active Genes in Fungi.</title>
        <authorList>
            <consortium name="DOE Joint Genome Institute"/>
            <person name="Mondo S.J."/>
            <person name="Dannebaum R.O."/>
            <person name="Kuo R.C."/>
            <person name="Labutti K."/>
            <person name="Haridas S."/>
            <person name="Kuo A."/>
            <person name="Salamov A."/>
            <person name="Ahrendt S.R."/>
            <person name="Lipzen A."/>
            <person name="Sullivan W."/>
            <person name="Andreopoulos W.B."/>
            <person name="Clum A."/>
            <person name="Lindquist E."/>
            <person name="Daum C."/>
            <person name="Ramamoorthy G.K."/>
            <person name="Gryganskyi A."/>
            <person name="Culley D."/>
            <person name="Magnuson J.K."/>
            <person name="James T.Y."/>
            <person name="O'Malley M.A."/>
            <person name="Stajich J.E."/>
            <person name="Spatafora J.W."/>
            <person name="Visel A."/>
            <person name="Grigoriev I.V."/>
        </authorList>
    </citation>
    <scope>NUCLEOTIDE SEQUENCE [LARGE SCALE GENOMIC DNA]</scope>
    <source>
        <strain evidence="7 8">CBS 129021</strain>
    </source>
</reference>
<dbReference type="RefSeq" id="XP_040718796.1">
    <property type="nucleotide sequence ID" value="XM_040859593.1"/>
</dbReference>
<comment type="caution">
    <text evidence="7">The sequence shown here is derived from an EMBL/GenBank/DDBJ whole genome shotgun (WGS) entry which is preliminary data.</text>
</comment>
<dbReference type="STRING" id="1141098.A0A1Y2EAC7"/>
<dbReference type="Gene3D" id="1.20.1250.20">
    <property type="entry name" value="MFS general substrate transporter like domains"/>
    <property type="match status" value="1"/>
</dbReference>
<dbReference type="Proteomes" id="UP000193689">
    <property type="component" value="Unassembled WGS sequence"/>
</dbReference>
<dbReference type="PANTHER" id="PTHR23502:SF157">
    <property type="entry name" value="MAJOR FACILITATOR SUPERFAMILY (MFS) PROFILE DOMAIN-CONTAINING PROTEIN-RELATED"/>
    <property type="match status" value="1"/>
</dbReference>
<accession>A0A1Y2EAC7</accession>
<dbReference type="SUPFAM" id="SSF103473">
    <property type="entry name" value="MFS general substrate transporter"/>
    <property type="match status" value="1"/>
</dbReference>
<name>A0A1Y2EAC7_9PEZI</name>
<evidence type="ECO:0000313" key="8">
    <source>
        <dbReference type="Proteomes" id="UP000193689"/>
    </source>
</evidence>
<dbReference type="InParanoid" id="A0A1Y2EAC7"/>
<feature type="transmembrane region" description="Helical" evidence="5">
    <location>
        <begin position="122"/>
        <end position="141"/>
    </location>
</feature>
<feature type="transmembrane region" description="Helical" evidence="5">
    <location>
        <begin position="387"/>
        <end position="408"/>
    </location>
</feature>
<evidence type="ECO:0000313" key="7">
    <source>
        <dbReference type="EMBL" id="ORY68509.1"/>
    </source>
</evidence>
<dbReference type="PROSITE" id="PS50850">
    <property type="entry name" value="MFS"/>
    <property type="match status" value="1"/>
</dbReference>
<sequence length="505" mass="56001">MGKIIGTMVQIVSKVDEADQLASIGLERDADGFIRWRSDSPDHPRNWSTNRKIFDTVIIIFLEFYVTIIATTGAAVAHEAGPEFGLERRVAIISFTFMYNFGQAIGGCLIPPLSELLGRRTPYLISCATFSIFCLFVGIVPHVSAVWIGRFVAGFASAVPAVVTAGSVEDIFNTKRRVWIVILWNAGSTAGLCFGPVYAAHISSAFGWRWVYYSSAFVCAAIFICLLTIRESRPSKLLKTKISKLREQGKIENLEWNNPDHFPNVKVFLDLVAVRPVRLLGSEPLVMMVTTVFAVSWGMIYFFTEALTDVYMSMGWSRTQASLPFLAIASGIPLTFLPRIWDMKIVKSRQSKQQVVEPEDKIMGFSWAAPALAGGLIWFAWTVPPIVHVVWIVPTLALVPIGFAVNEMAYTLSGYLADSYLLYSASAFCGLAFVRAIVSGLMPLIAYELYGGLGANFSGTVVAGLSVLFCATPWVFFRYSKQLRERSPFACHSLQTHLRTQIERD</sequence>